<dbReference type="STRING" id="1082931.KKY_1219"/>
<organism evidence="6 7">
    <name type="scientific">Pelagibacterium halotolerans (strain DSM 22347 / JCM 15775 / CGMCC 1.7692 / B2)</name>
    <dbReference type="NCBI Taxonomy" id="1082931"/>
    <lineage>
        <taxon>Bacteria</taxon>
        <taxon>Pseudomonadati</taxon>
        <taxon>Pseudomonadota</taxon>
        <taxon>Alphaproteobacteria</taxon>
        <taxon>Hyphomicrobiales</taxon>
        <taxon>Devosiaceae</taxon>
        <taxon>Pelagibacterium</taxon>
    </lineage>
</organism>
<dbReference type="InterPro" id="IPR036922">
    <property type="entry name" value="Rieske_2Fe-2S_sf"/>
</dbReference>
<proteinExistence type="predicted"/>
<keyword evidence="4" id="KW-0411">Iron-sulfur</keyword>
<sequence length="133" mass="15047">MMATEDLTQAVELTEPLCHLSELVDGRSRGFDPLGEGRDTMFVVRQGERLYGYRNHCPHYDQARMNWKKDEFLNGARDRIMCFAHGALFDIASGECEIGPCLGQRLTSVKLTVRDGQVWISGPYVPGRPRRSS</sequence>
<evidence type="ECO:0000256" key="2">
    <source>
        <dbReference type="ARBA" id="ARBA00022723"/>
    </source>
</evidence>
<dbReference type="EMBL" id="CP003075">
    <property type="protein sequence ID" value="AEQ51249.1"/>
    <property type="molecule type" value="Genomic_DNA"/>
</dbReference>
<keyword evidence="2" id="KW-0479">Metal-binding</keyword>
<feature type="domain" description="Rieske" evidence="5">
    <location>
        <begin position="15"/>
        <end position="120"/>
    </location>
</feature>
<evidence type="ECO:0000256" key="1">
    <source>
        <dbReference type="ARBA" id="ARBA00022714"/>
    </source>
</evidence>
<dbReference type="HOGENOM" id="CLU_055690_4_3_5"/>
<evidence type="ECO:0000259" key="5">
    <source>
        <dbReference type="PROSITE" id="PS51296"/>
    </source>
</evidence>
<keyword evidence="3" id="KW-0408">Iron</keyword>
<dbReference type="SUPFAM" id="SSF50022">
    <property type="entry name" value="ISP domain"/>
    <property type="match status" value="1"/>
</dbReference>
<dbReference type="Proteomes" id="UP000008850">
    <property type="component" value="Chromosome"/>
</dbReference>
<evidence type="ECO:0000313" key="7">
    <source>
        <dbReference type="Proteomes" id="UP000008850"/>
    </source>
</evidence>
<dbReference type="InterPro" id="IPR017941">
    <property type="entry name" value="Rieske_2Fe-2S"/>
</dbReference>
<evidence type="ECO:0000256" key="3">
    <source>
        <dbReference type="ARBA" id="ARBA00023004"/>
    </source>
</evidence>
<dbReference type="PANTHER" id="PTHR40261">
    <property type="match status" value="1"/>
</dbReference>
<reference evidence="6 7" key="1">
    <citation type="journal article" date="2012" name="J. Bacteriol.">
        <title>Complete genome sequence of Pelagibacterium halotolerans B2T.</title>
        <authorList>
            <person name="Huo Y.Y."/>
            <person name="Cheng H."/>
            <person name="Han X.F."/>
            <person name="Jiang X.W."/>
            <person name="Sun C."/>
            <person name="Zhang X.Q."/>
            <person name="Zhu X.F."/>
            <person name="Liu Y.F."/>
            <person name="Li P.F."/>
            <person name="Ni P.X."/>
            <person name="Wu M."/>
        </authorList>
    </citation>
    <scope>NUCLEOTIDE SEQUENCE [LARGE SCALE GENOMIC DNA]</scope>
    <source>
        <strain evidence="7">DSM 22347 / JCM 15775 / CGMCC 1.7692 / B2</strain>
    </source>
</reference>
<dbReference type="GO" id="GO:0046872">
    <property type="term" value="F:metal ion binding"/>
    <property type="evidence" value="ECO:0007669"/>
    <property type="project" value="UniProtKB-KW"/>
</dbReference>
<dbReference type="RefSeq" id="WP_014130398.1">
    <property type="nucleotide sequence ID" value="NC_016078.1"/>
</dbReference>
<dbReference type="AlphaFoldDB" id="G4R7B3"/>
<protein>
    <submittedName>
        <fullName evidence="6">Ferredoxin, 2Fe-2S</fullName>
    </submittedName>
</protein>
<dbReference type="KEGG" id="phl:KKY_1219"/>
<evidence type="ECO:0000313" key="6">
    <source>
        <dbReference type="EMBL" id="AEQ51249.1"/>
    </source>
</evidence>
<gene>
    <name evidence="6" type="ordered locus">KKY_1219</name>
</gene>
<keyword evidence="1" id="KW-0001">2Fe-2S</keyword>
<name>G4R7B3_PELHB</name>
<dbReference type="PANTHER" id="PTHR40261:SF1">
    <property type="entry name" value="RIESKE DOMAIN-CONTAINING PROTEIN"/>
    <property type="match status" value="1"/>
</dbReference>
<accession>G4R7B3</accession>
<evidence type="ECO:0000256" key="4">
    <source>
        <dbReference type="ARBA" id="ARBA00023014"/>
    </source>
</evidence>
<keyword evidence="7" id="KW-1185">Reference proteome</keyword>
<dbReference type="Gene3D" id="2.102.10.10">
    <property type="entry name" value="Rieske [2Fe-2S] iron-sulphur domain"/>
    <property type="match status" value="1"/>
</dbReference>
<dbReference type="Pfam" id="PF00355">
    <property type="entry name" value="Rieske"/>
    <property type="match status" value="1"/>
</dbReference>
<dbReference type="PROSITE" id="PS51296">
    <property type="entry name" value="RIESKE"/>
    <property type="match status" value="1"/>
</dbReference>
<dbReference type="GO" id="GO:0051537">
    <property type="term" value="F:2 iron, 2 sulfur cluster binding"/>
    <property type="evidence" value="ECO:0007669"/>
    <property type="project" value="UniProtKB-KW"/>
</dbReference>
<dbReference type="eggNOG" id="COG2146">
    <property type="taxonomic scope" value="Bacteria"/>
</dbReference>